<dbReference type="OrthoDB" id="581689at2"/>
<dbReference type="STRING" id="1121884.SAMN02745131_04116"/>
<accession>A0A1M5GCX6</accession>
<evidence type="ECO:0000313" key="1">
    <source>
        <dbReference type="EMBL" id="SHG01597.1"/>
    </source>
</evidence>
<protein>
    <submittedName>
        <fullName evidence="1">Uncharacterized protein</fullName>
    </submittedName>
</protein>
<name>A0A1M5GCX6_9BACT</name>
<keyword evidence="2" id="KW-1185">Reference proteome</keyword>
<proteinExistence type="predicted"/>
<dbReference type="RefSeq" id="WP_072837226.1">
    <property type="nucleotide sequence ID" value="NZ_FQUU01000030.1"/>
</dbReference>
<reference evidence="1 2" key="1">
    <citation type="submission" date="2016-11" db="EMBL/GenBank/DDBJ databases">
        <authorList>
            <person name="Jaros S."/>
            <person name="Januszkiewicz K."/>
            <person name="Wedrychowicz H."/>
        </authorList>
    </citation>
    <scope>NUCLEOTIDE SEQUENCE [LARGE SCALE GENOMIC DNA]</scope>
    <source>
        <strain evidence="1 2">DSM 18119</strain>
    </source>
</reference>
<sequence>MDHSPLVKAGLLAAALALLSVAAWELYWRHQGYPVSYNDDEALWSDKRAMVYEPADKSTVFIGSSRIKFDLDIPTWEKETGNHAIQLAMVGSTPRPVLEDLANDQNFRGKLVVDVTEGLFFQPRGNPREKTPNDNIAYYKKRTPTQRASFMINHLLESRLVFLQQNTFSLNALLDNIDLPPRKGVFGGPQFPPKFSYVSFDRQTSMSPEFVSDTAMQAQVKHIWMAGSIRGRPAGYDTIQQVFSEVKACTDKIRSRGGQVLFVRTPSSGVMLETENKFYPRNQYWDALLSYTGCPGLHFADYPAMAHFVCPEWSHLKPADGILFTRAFIEALDQKGWFNNKLALSTH</sequence>
<gene>
    <name evidence="1" type="ORF">SAMN02745131_04116</name>
</gene>
<evidence type="ECO:0000313" key="2">
    <source>
        <dbReference type="Proteomes" id="UP000184048"/>
    </source>
</evidence>
<dbReference type="AlphaFoldDB" id="A0A1M5GCX6"/>
<dbReference type="Proteomes" id="UP000184048">
    <property type="component" value="Unassembled WGS sequence"/>
</dbReference>
<organism evidence="1 2">
    <name type="scientific">Flavisolibacter ginsengisoli DSM 18119</name>
    <dbReference type="NCBI Taxonomy" id="1121884"/>
    <lineage>
        <taxon>Bacteria</taxon>
        <taxon>Pseudomonadati</taxon>
        <taxon>Bacteroidota</taxon>
        <taxon>Chitinophagia</taxon>
        <taxon>Chitinophagales</taxon>
        <taxon>Chitinophagaceae</taxon>
        <taxon>Flavisolibacter</taxon>
    </lineage>
</organism>
<dbReference type="EMBL" id="FQUU01000030">
    <property type="protein sequence ID" value="SHG01597.1"/>
    <property type="molecule type" value="Genomic_DNA"/>
</dbReference>